<reference evidence="1 2" key="1">
    <citation type="submission" date="2020-02" db="EMBL/GenBank/DDBJ databases">
        <title>Pseudomonas Putida W5 Complete Genome Assembly.</title>
        <authorList>
            <person name="Yuan Z.-C."/>
            <person name="Shaw G.A."/>
            <person name="Cusano A.D."/>
            <person name="Caddey B.J."/>
            <person name="Weselowski B.J."/>
        </authorList>
    </citation>
    <scope>NUCLEOTIDE SEQUENCE [LARGE SCALE GENOMIC DNA]</scope>
    <source>
        <strain evidence="1 2">W5</strain>
    </source>
</reference>
<dbReference type="Proteomes" id="UP000464480">
    <property type="component" value="Chromosome"/>
</dbReference>
<organism evidence="1 2">
    <name type="scientific">Pseudomonas putida</name>
    <name type="common">Arthrobacter siderocapsulatus</name>
    <dbReference type="NCBI Taxonomy" id="303"/>
    <lineage>
        <taxon>Bacteria</taxon>
        <taxon>Pseudomonadati</taxon>
        <taxon>Pseudomonadota</taxon>
        <taxon>Gammaproteobacteria</taxon>
        <taxon>Pseudomonadales</taxon>
        <taxon>Pseudomonadaceae</taxon>
        <taxon>Pseudomonas</taxon>
    </lineage>
</organism>
<dbReference type="AlphaFoldDB" id="A0A6I6XJ82"/>
<name>A0A6I6XJ82_PSEPU</name>
<proteinExistence type="predicted"/>
<sequence length="158" mass="17548">MKPTQLNTDTLNGVITVYDKDEDHLALIIPEEGADKTVTLYLDKFKARSIHMVRLPSAATVTLMSDDPPSKGGWLLKFKTCHRPSQLSRDPVDIDQLANRYEVNNFYPPGLGFLIVEKKGKSTRDTLAQIDVVVSAFKKTAKTEDSVSTAIPEHGEHP</sequence>
<gene>
    <name evidence="1" type="ORF">C2H86_05600</name>
</gene>
<dbReference type="RefSeq" id="WP_159409382.1">
    <property type="nucleotide sequence ID" value="NZ_CP026115.2"/>
</dbReference>
<evidence type="ECO:0000313" key="2">
    <source>
        <dbReference type="Proteomes" id="UP000464480"/>
    </source>
</evidence>
<dbReference type="EMBL" id="CP026115">
    <property type="protein sequence ID" value="QHG63925.1"/>
    <property type="molecule type" value="Genomic_DNA"/>
</dbReference>
<protein>
    <submittedName>
        <fullName evidence="1">Uncharacterized protein</fullName>
    </submittedName>
</protein>
<evidence type="ECO:0000313" key="1">
    <source>
        <dbReference type="EMBL" id="QHG63925.1"/>
    </source>
</evidence>
<accession>A0A6I6XJ82</accession>